<accession>A0ACC6P1Z9</accession>
<proteinExistence type="predicted"/>
<gene>
    <name evidence="1" type="ORF">RV045_07245</name>
</gene>
<protein>
    <submittedName>
        <fullName evidence="1">Glycoside hydrolase family 32 protein</fullName>
    </submittedName>
</protein>
<keyword evidence="1" id="KW-0378">Hydrolase</keyword>
<dbReference type="Proteomes" id="UP001364695">
    <property type="component" value="Unassembled WGS sequence"/>
</dbReference>
<reference evidence="1" key="1">
    <citation type="submission" date="2023-10" db="EMBL/GenBank/DDBJ databases">
        <title>Amphibacter perezi, gen. nov., sp. nov. a novel taxa of the family Comamonadaceae, class Betaproteobacteria isolated from the skin microbiota of Pelophylax perezi from different populations.</title>
        <authorList>
            <person name="Costa S."/>
            <person name="Proenca D.N."/>
            <person name="Lopes I."/>
            <person name="Morais P.V."/>
        </authorList>
    </citation>
    <scope>NUCLEOTIDE SEQUENCE</scope>
    <source>
        <strain evidence="1">SL12-8</strain>
    </source>
</reference>
<keyword evidence="2" id="KW-1185">Reference proteome</keyword>
<name>A0ACC6P1Z9_9BURK</name>
<dbReference type="EMBL" id="JAWDIE010000009">
    <property type="protein sequence ID" value="MEJ7138224.1"/>
    <property type="molecule type" value="Genomic_DNA"/>
</dbReference>
<evidence type="ECO:0000313" key="1">
    <source>
        <dbReference type="EMBL" id="MEJ7138224.1"/>
    </source>
</evidence>
<comment type="caution">
    <text evidence="1">The sequence shown here is derived from an EMBL/GenBank/DDBJ whole genome shotgun (WGS) entry which is preliminary data.</text>
</comment>
<sequence length="468" mass="52123">MPAIDHRPIFHLTAPSGWINDPNGVCHHGGRYHVYYQHNPGANRWGDIHWGHASSADLVHWRDEPLALAPSPGDDQGGCFSGSFARVDGMPTMFYTGYTPQRQVQCVATSQDMIRWTKHPQRTLAEPPPGVEAHDFRDPYVFAHEGWWYMVLGAGQEHRRAQCLIYRSPDGVHWEDRGVLFAAPHARHGVMWECPNLFPLGDRWVLTVSLWQGPGALAWVGRFEGERFLPDHEMVLDGDSGAFAHLAMRAPDGRTLQWAWMNEQRDQGLIDLDGWAGALSVPRELSLDARGRLLQAPAAEVALLRGDAADVAATGLDQGVLHRFQGRHLDIEAVFEAPERGRQGLNLCAAPDGSEFTRVVYQPEMRRLSIERARSSLTREVSHQNLHAHLALDPAEALELRVLLDGSVLEVFANRRVCLSTRVYPQSAASRLGEVFSEGPARAQCAVWRMRPMWAGKRAAALSGPADL</sequence>
<organism evidence="1 2">
    <name type="scientific">Amphibiibacter pelophylacis</name>
    <dbReference type="NCBI Taxonomy" id="1799477"/>
    <lineage>
        <taxon>Bacteria</taxon>
        <taxon>Pseudomonadati</taxon>
        <taxon>Pseudomonadota</taxon>
        <taxon>Betaproteobacteria</taxon>
        <taxon>Burkholderiales</taxon>
        <taxon>Sphaerotilaceae</taxon>
        <taxon>Amphibiibacter</taxon>
    </lineage>
</organism>
<evidence type="ECO:0000313" key="2">
    <source>
        <dbReference type="Proteomes" id="UP001364695"/>
    </source>
</evidence>